<proteinExistence type="predicted"/>
<evidence type="ECO:0000313" key="3">
    <source>
        <dbReference type="Proteomes" id="UP000799118"/>
    </source>
</evidence>
<protein>
    <submittedName>
        <fullName evidence="1">Uncharacterized protein</fullName>
    </submittedName>
</protein>
<name>A0A6A4GJ13_9AGAR</name>
<gene>
    <name evidence="2" type="ORF">BT96DRAFT_915851</name>
    <name evidence="1" type="ORF">BT96DRAFT_928855</name>
</gene>
<keyword evidence="3" id="KW-1185">Reference proteome</keyword>
<sequence length="61" mass="6513">MAIRIAQLLTKASRSLAVVMIICQLLARNAFLLQSAISGHGNAAEHLPHPLSTLIMNPASH</sequence>
<dbReference type="Proteomes" id="UP000799118">
    <property type="component" value="Unassembled WGS sequence"/>
</dbReference>
<evidence type="ECO:0000313" key="1">
    <source>
        <dbReference type="EMBL" id="KAE9385313.1"/>
    </source>
</evidence>
<dbReference type="AlphaFoldDB" id="A0A6A4GJ13"/>
<evidence type="ECO:0000313" key="2">
    <source>
        <dbReference type="EMBL" id="KAE9405900.1"/>
    </source>
</evidence>
<organism evidence="1 3">
    <name type="scientific">Gymnopus androsaceus JB14</name>
    <dbReference type="NCBI Taxonomy" id="1447944"/>
    <lineage>
        <taxon>Eukaryota</taxon>
        <taxon>Fungi</taxon>
        <taxon>Dikarya</taxon>
        <taxon>Basidiomycota</taxon>
        <taxon>Agaricomycotina</taxon>
        <taxon>Agaricomycetes</taxon>
        <taxon>Agaricomycetidae</taxon>
        <taxon>Agaricales</taxon>
        <taxon>Marasmiineae</taxon>
        <taxon>Omphalotaceae</taxon>
        <taxon>Gymnopus</taxon>
    </lineage>
</organism>
<reference evidence="1" key="1">
    <citation type="journal article" date="2019" name="Environ. Microbiol.">
        <title>Fungal ecological strategies reflected in gene transcription - a case study of two litter decomposers.</title>
        <authorList>
            <person name="Barbi F."/>
            <person name="Kohler A."/>
            <person name="Barry K."/>
            <person name="Baskaran P."/>
            <person name="Daum C."/>
            <person name="Fauchery L."/>
            <person name="Ihrmark K."/>
            <person name="Kuo A."/>
            <person name="LaButti K."/>
            <person name="Lipzen A."/>
            <person name="Morin E."/>
            <person name="Grigoriev I.V."/>
            <person name="Henrissat B."/>
            <person name="Lindahl B."/>
            <person name="Martin F."/>
        </authorList>
    </citation>
    <scope>NUCLEOTIDE SEQUENCE</scope>
    <source>
        <strain evidence="1">JB14</strain>
    </source>
</reference>
<accession>A0A6A4GJ13</accession>
<dbReference type="EMBL" id="ML769406">
    <property type="protein sequence ID" value="KAE9405900.1"/>
    <property type="molecule type" value="Genomic_DNA"/>
</dbReference>
<dbReference type="EMBL" id="ML770001">
    <property type="protein sequence ID" value="KAE9385313.1"/>
    <property type="molecule type" value="Genomic_DNA"/>
</dbReference>